<comment type="subcellular location">
    <subcellularLocation>
        <location evidence="12">Cytoplasm</location>
    </subcellularLocation>
</comment>
<evidence type="ECO:0000313" key="17">
    <source>
        <dbReference type="Proteomes" id="UP000188181"/>
    </source>
</evidence>
<dbReference type="HAMAP" id="MF_00145">
    <property type="entry name" value="Phosphoglyc_kinase"/>
    <property type="match status" value="1"/>
</dbReference>
<dbReference type="GO" id="GO:0005829">
    <property type="term" value="C:cytosol"/>
    <property type="evidence" value="ECO:0007669"/>
    <property type="project" value="TreeGrafter"/>
</dbReference>
<evidence type="ECO:0000256" key="4">
    <source>
        <dbReference type="ARBA" id="ARBA00011245"/>
    </source>
</evidence>
<feature type="binding site" evidence="12 13">
    <location>
        <begin position="60"/>
        <end position="63"/>
    </location>
    <ligand>
        <name>substrate</name>
    </ligand>
</feature>
<dbReference type="PRINTS" id="PR00477">
    <property type="entry name" value="PHGLYCKINASE"/>
</dbReference>
<evidence type="ECO:0000256" key="9">
    <source>
        <dbReference type="ARBA" id="ARBA00022777"/>
    </source>
</evidence>
<evidence type="ECO:0000256" key="1">
    <source>
        <dbReference type="ARBA" id="ARBA00000642"/>
    </source>
</evidence>
<dbReference type="GO" id="GO:0006094">
    <property type="term" value="P:gluconeogenesis"/>
    <property type="evidence" value="ECO:0007669"/>
    <property type="project" value="TreeGrafter"/>
</dbReference>
<keyword evidence="8 12" id="KW-0547">Nucleotide-binding</keyword>
<evidence type="ECO:0000256" key="14">
    <source>
        <dbReference type="PIRSR" id="PIRSR000724-2"/>
    </source>
</evidence>
<comment type="pathway">
    <text evidence="2 12">Carbohydrate degradation; glycolysis; pyruvate from D-glyceraldehyde 3-phosphate: step 2/5.</text>
</comment>
<feature type="binding site" evidence="12">
    <location>
        <position position="165"/>
    </location>
    <ligand>
        <name>substrate</name>
    </ligand>
</feature>
<evidence type="ECO:0000256" key="2">
    <source>
        <dbReference type="ARBA" id="ARBA00004838"/>
    </source>
</evidence>
<feature type="binding site" evidence="13">
    <location>
        <position position="119"/>
    </location>
    <ligand>
        <name>(2R)-3-phosphoglycerate</name>
        <dbReference type="ChEBI" id="CHEBI:58272"/>
    </ligand>
</feature>
<feature type="binding site" evidence="12 14">
    <location>
        <position position="308"/>
    </location>
    <ligand>
        <name>ATP</name>
        <dbReference type="ChEBI" id="CHEBI:30616"/>
    </ligand>
</feature>
<evidence type="ECO:0000313" key="16">
    <source>
        <dbReference type="EMBL" id="AQQ71266.1"/>
    </source>
</evidence>
<dbReference type="CDD" id="cd00318">
    <property type="entry name" value="Phosphoglycerate_kinase"/>
    <property type="match status" value="1"/>
</dbReference>
<feature type="binding site" evidence="12">
    <location>
        <position position="37"/>
    </location>
    <ligand>
        <name>substrate</name>
    </ligand>
</feature>
<feature type="binding site" evidence="13">
    <location>
        <position position="165"/>
    </location>
    <ligand>
        <name>(2R)-3-phosphoglycerate</name>
        <dbReference type="ChEBI" id="CHEBI:58272"/>
    </ligand>
</feature>
<dbReference type="AlphaFoldDB" id="A0A1Q2MEY7"/>
<gene>
    <name evidence="12 16" type="primary">pgk</name>
    <name evidence="16" type="synonym">tpi</name>
    <name evidence="16" type="ORF">SMSP2_01636</name>
</gene>
<evidence type="ECO:0000256" key="11">
    <source>
        <dbReference type="ARBA" id="ARBA00023152"/>
    </source>
</evidence>
<name>A0A1Q2MEY7_9BACT</name>
<feature type="binding site" evidence="12">
    <location>
        <position position="119"/>
    </location>
    <ligand>
        <name>substrate</name>
    </ligand>
</feature>
<feature type="binding site" evidence="12 14">
    <location>
        <position position="218"/>
    </location>
    <ligand>
        <name>ATP</name>
        <dbReference type="ChEBI" id="CHEBI:30616"/>
    </ligand>
</feature>
<dbReference type="Gene3D" id="3.40.50.1260">
    <property type="entry name" value="Phosphoglycerate kinase, N-terminal domain"/>
    <property type="match status" value="2"/>
</dbReference>
<dbReference type="OrthoDB" id="9808460at2"/>
<comment type="catalytic activity">
    <reaction evidence="1 12 15">
        <text>(2R)-3-phosphoglycerate + ATP = (2R)-3-phospho-glyceroyl phosphate + ADP</text>
        <dbReference type="Rhea" id="RHEA:14801"/>
        <dbReference type="ChEBI" id="CHEBI:30616"/>
        <dbReference type="ChEBI" id="CHEBI:57604"/>
        <dbReference type="ChEBI" id="CHEBI:58272"/>
        <dbReference type="ChEBI" id="CHEBI:456216"/>
        <dbReference type="EC" id="2.7.2.3"/>
    </reaction>
</comment>
<evidence type="ECO:0000256" key="13">
    <source>
        <dbReference type="PIRSR" id="PIRSR000724-1"/>
    </source>
</evidence>
<dbReference type="PIRSF" id="PIRSF000724">
    <property type="entry name" value="Pgk"/>
    <property type="match status" value="1"/>
</dbReference>
<reference evidence="17" key="1">
    <citation type="submission" date="2017-02" db="EMBL/GenBank/DDBJ databases">
        <title>Comparative genomics and description of representatives of a novel lineage of planctomycetes thriving in anoxic sediments.</title>
        <authorList>
            <person name="Spring S."/>
            <person name="Bunk B."/>
            <person name="Sproer C."/>
        </authorList>
    </citation>
    <scope>NUCLEOTIDE SEQUENCE [LARGE SCALE GENOMIC DNA]</scope>
    <source>
        <strain evidence="17">SM-Chi-D1</strain>
    </source>
</reference>
<dbReference type="UniPathway" id="UPA00109">
    <property type="reaction ID" value="UER00185"/>
</dbReference>
<evidence type="ECO:0000256" key="5">
    <source>
        <dbReference type="ARBA" id="ARBA00013061"/>
    </source>
</evidence>
<dbReference type="InterPro" id="IPR001576">
    <property type="entry name" value="Phosphoglycerate_kinase"/>
</dbReference>
<dbReference type="RefSeq" id="WP_146683461.1">
    <property type="nucleotide sequence ID" value="NZ_CP019646.1"/>
</dbReference>
<keyword evidence="17" id="KW-1185">Reference proteome</keyword>
<dbReference type="EC" id="2.7.2.3" evidence="5 12"/>
<feature type="binding site" evidence="13">
    <location>
        <position position="37"/>
    </location>
    <ligand>
        <name>(2R)-3-phosphoglycerate</name>
        <dbReference type="ChEBI" id="CHEBI:58272"/>
    </ligand>
</feature>
<feature type="binding site" evidence="12 13">
    <location>
        <begin position="21"/>
        <end position="23"/>
    </location>
    <ligand>
        <name>substrate</name>
    </ligand>
</feature>
<dbReference type="EMBL" id="CP019646">
    <property type="protein sequence ID" value="AQQ71266.1"/>
    <property type="molecule type" value="Genomic_DNA"/>
</dbReference>
<dbReference type="Proteomes" id="UP000188181">
    <property type="component" value="Chromosome"/>
</dbReference>
<proteinExistence type="inferred from homology"/>
<keyword evidence="12" id="KW-0963">Cytoplasm</keyword>
<evidence type="ECO:0000256" key="12">
    <source>
        <dbReference type="HAMAP-Rule" id="MF_00145"/>
    </source>
</evidence>
<dbReference type="InterPro" id="IPR036043">
    <property type="entry name" value="Phosphoglycerate_kinase_sf"/>
</dbReference>
<dbReference type="SUPFAM" id="SSF53748">
    <property type="entry name" value="Phosphoglycerate kinase"/>
    <property type="match status" value="1"/>
</dbReference>
<organism evidence="16 17">
    <name type="scientific">Limihaloglobus sulfuriphilus</name>
    <dbReference type="NCBI Taxonomy" id="1851148"/>
    <lineage>
        <taxon>Bacteria</taxon>
        <taxon>Pseudomonadati</taxon>
        <taxon>Planctomycetota</taxon>
        <taxon>Phycisphaerae</taxon>
        <taxon>Sedimentisphaerales</taxon>
        <taxon>Sedimentisphaeraceae</taxon>
        <taxon>Limihaloglobus</taxon>
    </lineage>
</organism>
<evidence type="ECO:0000256" key="10">
    <source>
        <dbReference type="ARBA" id="ARBA00022840"/>
    </source>
</evidence>
<evidence type="ECO:0000256" key="15">
    <source>
        <dbReference type="RuleBase" id="RU000532"/>
    </source>
</evidence>
<evidence type="ECO:0000256" key="3">
    <source>
        <dbReference type="ARBA" id="ARBA00008982"/>
    </source>
</evidence>
<evidence type="ECO:0000256" key="8">
    <source>
        <dbReference type="ARBA" id="ARBA00022741"/>
    </source>
</evidence>
<dbReference type="PROSITE" id="PS00111">
    <property type="entry name" value="PGLYCERATE_KINASE"/>
    <property type="match status" value="1"/>
</dbReference>
<sequence>MAKKTIADIDVKGKKVLIRADFNVPLNPEGQITDDARIAKAMPTIEHILGNGGSVILMSHLGRPKGEKKPEFSLAPVAARLSELVGKDVVFVDDCIGEDVSEKAAALKSGDVMLLENLRFHKEEIIKDKDAKEDPALREAKDAFAKQIASLADIYVCDAFGTAHRDNASMLTVPQVMEGMPRVAGFLIEKEIKFLGKTINEGEKPFVAILGGAKVSDKLKVIDNLMSKVDTIIIGGGMAYTFNKALGKKIGDSLCEDDFVETAGELLERSKDGGCEILLPVDSVAGDKFAQDAKTMTTPNGIPDGWLGLDIGPESAKIFAEKIKSAKTVVWNGPMGVFEWDNFANGTTVVANALVEATANGARTVIGGGDSASAIKTLGLEDKVSHVSTGGGASLEMMEGKTFACLELLDEK</sequence>
<keyword evidence="11 12" id="KW-0324">Glycolysis</keyword>
<comment type="similarity">
    <text evidence="3 12 15">Belongs to the phosphoglycerate kinase family.</text>
</comment>
<dbReference type="FunFam" id="3.40.50.1260:FF:000006">
    <property type="entry name" value="Phosphoglycerate kinase"/>
    <property type="match status" value="1"/>
</dbReference>
<dbReference type="KEGG" id="pbas:SMSP2_01636"/>
<protein>
    <recommendedName>
        <fullName evidence="6 12">Phosphoglycerate kinase</fullName>
        <ecNumber evidence="5 12">2.7.2.3</ecNumber>
    </recommendedName>
</protein>
<dbReference type="PANTHER" id="PTHR11406">
    <property type="entry name" value="PHOSPHOGLYCERATE KINASE"/>
    <property type="match status" value="1"/>
</dbReference>
<dbReference type="Pfam" id="PF00162">
    <property type="entry name" value="PGK"/>
    <property type="match status" value="1"/>
</dbReference>
<dbReference type="GO" id="GO:0004618">
    <property type="term" value="F:phosphoglycerate kinase activity"/>
    <property type="evidence" value="ECO:0007669"/>
    <property type="project" value="UniProtKB-UniRule"/>
</dbReference>
<dbReference type="InterPro" id="IPR015911">
    <property type="entry name" value="Phosphoglycerate_kinase_CS"/>
</dbReference>
<keyword evidence="7 12" id="KW-0808">Transferase</keyword>
<dbReference type="STRING" id="1851148.SMSP2_01636"/>
<keyword evidence="9 12" id="KW-0418">Kinase</keyword>
<comment type="subunit">
    <text evidence="4 12">Monomer.</text>
</comment>
<dbReference type="GO" id="GO:0006096">
    <property type="term" value="P:glycolytic process"/>
    <property type="evidence" value="ECO:0007669"/>
    <property type="project" value="UniProtKB-UniRule"/>
</dbReference>
<dbReference type="InterPro" id="IPR015824">
    <property type="entry name" value="Phosphoglycerate_kinase_N"/>
</dbReference>
<dbReference type="PANTHER" id="PTHR11406:SF23">
    <property type="entry name" value="PHOSPHOGLYCERATE KINASE 1, CHLOROPLASTIC-RELATED"/>
    <property type="match status" value="1"/>
</dbReference>
<dbReference type="GO" id="GO:0005524">
    <property type="term" value="F:ATP binding"/>
    <property type="evidence" value="ECO:0007669"/>
    <property type="project" value="UniProtKB-KW"/>
</dbReference>
<feature type="binding site" evidence="12 14">
    <location>
        <begin position="368"/>
        <end position="371"/>
    </location>
    <ligand>
        <name>ATP</name>
        <dbReference type="ChEBI" id="CHEBI:30616"/>
    </ligand>
</feature>
<dbReference type="GO" id="GO:0043531">
    <property type="term" value="F:ADP binding"/>
    <property type="evidence" value="ECO:0007669"/>
    <property type="project" value="TreeGrafter"/>
</dbReference>
<keyword evidence="10 12" id="KW-0067">ATP-binding</keyword>
<evidence type="ECO:0000256" key="6">
    <source>
        <dbReference type="ARBA" id="ARBA00016471"/>
    </source>
</evidence>
<feature type="binding site" evidence="12 14">
    <location>
        <position position="339"/>
    </location>
    <ligand>
        <name>ATP</name>
        <dbReference type="ChEBI" id="CHEBI:30616"/>
    </ligand>
</feature>
<accession>A0A1Q2MEY7</accession>
<evidence type="ECO:0000256" key="7">
    <source>
        <dbReference type="ARBA" id="ARBA00022679"/>
    </source>
</evidence>
<dbReference type="FunFam" id="3.40.50.1260:FF:000003">
    <property type="entry name" value="Phosphoglycerate kinase"/>
    <property type="match status" value="1"/>
</dbReference>